<dbReference type="SUPFAM" id="SSF52540">
    <property type="entry name" value="P-loop containing nucleoside triphosphate hydrolases"/>
    <property type="match status" value="1"/>
</dbReference>
<dbReference type="InterPro" id="IPR039448">
    <property type="entry name" value="Beta_helix"/>
</dbReference>
<evidence type="ECO:0000256" key="1">
    <source>
        <dbReference type="ARBA" id="ARBA00010378"/>
    </source>
</evidence>
<dbReference type="GO" id="GO:0005524">
    <property type="term" value="F:ATP binding"/>
    <property type="evidence" value="ECO:0007669"/>
    <property type="project" value="UniProtKB-KW"/>
</dbReference>
<dbReference type="Gene3D" id="2.160.20.10">
    <property type="entry name" value="Single-stranded right-handed beta-helix, Pectin lyase-like"/>
    <property type="match status" value="2"/>
</dbReference>
<dbReference type="InterPro" id="IPR011050">
    <property type="entry name" value="Pectin_lyase_fold/virulence"/>
</dbReference>
<accession>A0A919U5J6</accession>
<dbReference type="InterPro" id="IPR003959">
    <property type="entry name" value="ATPase_AAA_core"/>
</dbReference>
<dbReference type="InterPro" id="IPR000641">
    <property type="entry name" value="CbxX/CfxQ"/>
</dbReference>
<dbReference type="PRINTS" id="PR00819">
    <property type="entry name" value="CBXCFQXSUPER"/>
</dbReference>
<keyword evidence="2" id="KW-0547">Nucleotide-binding</keyword>
<reference evidence="5" key="1">
    <citation type="submission" date="2021-01" db="EMBL/GenBank/DDBJ databases">
        <title>Whole genome shotgun sequence of Dactylosporangium siamense NBRC 106093.</title>
        <authorList>
            <person name="Komaki H."/>
            <person name="Tamura T."/>
        </authorList>
    </citation>
    <scope>NUCLEOTIDE SEQUENCE</scope>
    <source>
        <strain evidence="5">NBRC 106093</strain>
    </source>
</reference>
<name>A0A919U5J6_9ACTN</name>
<dbReference type="RefSeq" id="WP_203844306.1">
    <property type="nucleotide sequence ID" value="NZ_BAAAVW010000005.1"/>
</dbReference>
<dbReference type="InterPro" id="IPR050773">
    <property type="entry name" value="CbxX/CfxQ_RuBisCO_ESX"/>
</dbReference>
<dbReference type="GO" id="GO:0016887">
    <property type="term" value="F:ATP hydrolysis activity"/>
    <property type="evidence" value="ECO:0007669"/>
    <property type="project" value="InterPro"/>
</dbReference>
<dbReference type="Pfam" id="PF17866">
    <property type="entry name" value="AAA_lid_6"/>
    <property type="match status" value="1"/>
</dbReference>
<evidence type="ECO:0000256" key="3">
    <source>
        <dbReference type="ARBA" id="ARBA00022840"/>
    </source>
</evidence>
<dbReference type="SUPFAM" id="SSF51126">
    <property type="entry name" value="Pectin lyase-like"/>
    <property type="match status" value="2"/>
</dbReference>
<dbReference type="InterPro" id="IPR041627">
    <property type="entry name" value="AAA_lid_6"/>
</dbReference>
<dbReference type="EMBL" id="BONQ01000014">
    <property type="protein sequence ID" value="GIG42417.1"/>
    <property type="molecule type" value="Genomic_DNA"/>
</dbReference>
<dbReference type="Pfam" id="PF00004">
    <property type="entry name" value="AAA"/>
    <property type="match status" value="1"/>
</dbReference>
<dbReference type="Pfam" id="PF13229">
    <property type="entry name" value="Beta_helix"/>
    <property type="match status" value="2"/>
</dbReference>
<comment type="similarity">
    <text evidence="1">Belongs to the CbxX/CfxQ family.</text>
</comment>
<dbReference type="FunFam" id="3.40.50.300:FF:000216">
    <property type="entry name" value="Type VII secretion ATPase EccA"/>
    <property type="match status" value="1"/>
</dbReference>
<proteinExistence type="inferred from homology"/>
<dbReference type="InterPro" id="IPR003593">
    <property type="entry name" value="AAA+_ATPase"/>
</dbReference>
<dbReference type="Proteomes" id="UP000660611">
    <property type="component" value="Unassembled WGS sequence"/>
</dbReference>
<evidence type="ECO:0000313" key="6">
    <source>
        <dbReference type="Proteomes" id="UP000660611"/>
    </source>
</evidence>
<dbReference type="SMART" id="SM00710">
    <property type="entry name" value="PbH1"/>
    <property type="match status" value="11"/>
</dbReference>
<dbReference type="AlphaFoldDB" id="A0A919U5J6"/>
<dbReference type="PANTHER" id="PTHR43392:SF2">
    <property type="entry name" value="AAA-TYPE ATPASE FAMILY PROTEIN _ ANKYRIN REPEAT FAMILY PROTEIN"/>
    <property type="match status" value="1"/>
</dbReference>
<sequence length="802" mass="82759">MTRVLTVSPARGRGTHRSITEALRAAAPGDTITVAPGRYPEEVHVDQDVHLRPEHGTGSVEVGPMTLTAAAVTLTGLVVRGLDPSRPAVSVLDGAGAVLDHVEVHNGRIEARAVNDVAALVLRDVAVHGAAGTALHLAGDVKAEGHDVRLDTVAGVGIVLSGAAQLAATRLLVRATDGSGIRVRGTARLTLTDCRIDRAGRNGLLVEDAAAAVAEETRIDTSGAAAVQASGAARVRLTDCRITAPGASGLVVADDAELTATGCTVRDTVANALLAVGAARAVLDGCRLTAAGFSAVHTAGTADVHLTGCRVLRGAEHGVHAVEQSRVRLTDCDLRELTMTGLHAGDRASLTVAGCTVADVATGVRIASSEPAELRQCTVLRPSEVGVEVVAGGALTFAGGRVVDAGAAGIVVDTAAAVRVSATDITGGGGSGLVAWTGARPHVEGLRVDGVAKNGIYVAPGAGGQYTRCDVTGSKFAGVHIGADADPAFEHCRIPDTSTEPGSRAAFSQCTIGDGLLAPALPQPGSSDIPDVPDESLDDLLGELAELVGLDRVKRDVSTLVKLMQTVRRREEAGLPAPPLSRHLVFAGNPGTGKTTVARLYGRLLKALGLLRRGHLIEVDRSALVGEYVGHTGPKTAAAVTSALGGVLFIDEAYSLVPRFGGNDFGQEAIATLVKMMEDHRDDVVIIAAGYPGEMDRFIGANPGLASRFTRTLHFDDYDSAELVSIVEHQAAGHRYELTDVSRAGLADYFTALPRGAGFGNGRLARQVFQEMTERQAQRVAELPAATGDDLVLLAPEDLPTR</sequence>
<dbReference type="InterPro" id="IPR012334">
    <property type="entry name" value="Pectin_lyas_fold"/>
</dbReference>
<dbReference type="SMART" id="SM00382">
    <property type="entry name" value="AAA"/>
    <property type="match status" value="1"/>
</dbReference>
<dbReference type="Gene3D" id="1.10.8.60">
    <property type="match status" value="1"/>
</dbReference>
<dbReference type="CDD" id="cd00009">
    <property type="entry name" value="AAA"/>
    <property type="match status" value="1"/>
</dbReference>
<organism evidence="5 6">
    <name type="scientific">Dactylosporangium siamense</name>
    <dbReference type="NCBI Taxonomy" id="685454"/>
    <lineage>
        <taxon>Bacteria</taxon>
        <taxon>Bacillati</taxon>
        <taxon>Actinomycetota</taxon>
        <taxon>Actinomycetes</taxon>
        <taxon>Micromonosporales</taxon>
        <taxon>Micromonosporaceae</taxon>
        <taxon>Dactylosporangium</taxon>
    </lineage>
</organism>
<dbReference type="InterPro" id="IPR027417">
    <property type="entry name" value="P-loop_NTPase"/>
</dbReference>
<evidence type="ECO:0000256" key="2">
    <source>
        <dbReference type="ARBA" id="ARBA00022741"/>
    </source>
</evidence>
<feature type="domain" description="AAA+ ATPase" evidence="4">
    <location>
        <begin position="580"/>
        <end position="719"/>
    </location>
</feature>
<comment type="caution">
    <text evidence="5">The sequence shown here is derived from an EMBL/GenBank/DDBJ whole genome shotgun (WGS) entry which is preliminary data.</text>
</comment>
<keyword evidence="3" id="KW-0067">ATP-binding</keyword>
<gene>
    <name evidence="5" type="ORF">Dsi01nite_004580</name>
</gene>
<dbReference type="Gene3D" id="3.40.50.300">
    <property type="entry name" value="P-loop containing nucleotide triphosphate hydrolases"/>
    <property type="match status" value="1"/>
</dbReference>
<dbReference type="PANTHER" id="PTHR43392">
    <property type="entry name" value="AAA-TYPE ATPASE FAMILY PROTEIN / ANKYRIN REPEAT FAMILY PROTEIN"/>
    <property type="match status" value="1"/>
</dbReference>
<dbReference type="InterPro" id="IPR006626">
    <property type="entry name" value="PbH1"/>
</dbReference>
<protein>
    <submittedName>
        <fullName evidence="5">Sporulation protein</fullName>
    </submittedName>
</protein>
<keyword evidence="6" id="KW-1185">Reference proteome</keyword>
<evidence type="ECO:0000259" key="4">
    <source>
        <dbReference type="SMART" id="SM00382"/>
    </source>
</evidence>
<evidence type="ECO:0000313" key="5">
    <source>
        <dbReference type="EMBL" id="GIG42417.1"/>
    </source>
</evidence>